<organism evidence="1 2">
    <name type="scientific">Streptosporangium saharense</name>
    <dbReference type="NCBI Taxonomy" id="1706840"/>
    <lineage>
        <taxon>Bacteria</taxon>
        <taxon>Bacillati</taxon>
        <taxon>Actinomycetota</taxon>
        <taxon>Actinomycetes</taxon>
        <taxon>Streptosporangiales</taxon>
        <taxon>Streptosporangiaceae</taxon>
        <taxon>Streptosporangium</taxon>
    </lineage>
</organism>
<dbReference type="SUPFAM" id="SSF48371">
    <property type="entry name" value="ARM repeat"/>
    <property type="match status" value="1"/>
</dbReference>
<dbReference type="EMBL" id="JACHJP010000003">
    <property type="protein sequence ID" value="MBB4916467.1"/>
    <property type="molecule type" value="Genomic_DNA"/>
</dbReference>
<dbReference type="AlphaFoldDB" id="A0A7W7VN49"/>
<comment type="caution">
    <text evidence="1">The sequence shown here is derived from an EMBL/GenBank/DDBJ whole genome shotgun (WGS) entry which is preliminary data.</text>
</comment>
<dbReference type="Gene3D" id="1.25.10.10">
    <property type="entry name" value="Leucine-rich Repeat Variant"/>
    <property type="match status" value="1"/>
</dbReference>
<dbReference type="Proteomes" id="UP000552644">
    <property type="component" value="Unassembled WGS sequence"/>
</dbReference>
<dbReference type="InterPro" id="IPR011989">
    <property type="entry name" value="ARM-like"/>
</dbReference>
<reference evidence="1 2" key="1">
    <citation type="submission" date="2020-08" db="EMBL/GenBank/DDBJ databases">
        <title>Genomic Encyclopedia of Type Strains, Phase III (KMG-III): the genomes of soil and plant-associated and newly described type strains.</title>
        <authorList>
            <person name="Whitman W."/>
        </authorList>
    </citation>
    <scope>NUCLEOTIDE SEQUENCE [LARGE SCALE GENOMIC DNA]</scope>
    <source>
        <strain evidence="1 2">CECT 8840</strain>
    </source>
</reference>
<evidence type="ECO:0000313" key="2">
    <source>
        <dbReference type="Proteomes" id="UP000552644"/>
    </source>
</evidence>
<dbReference type="InterPro" id="IPR016024">
    <property type="entry name" value="ARM-type_fold"/>
</dbReference>
<evidence type="ECO:0008006" key="3">
    <source>
        <dbReference type="Google" id="ProtNLM"/>
    </source>
</evidence>
<proteinExistence type="predicted"/>
<sequence>MLDILRLGDFDWETLHHDQGNASDLPVIFREFFSASSDEGAARAVGSLAERVCYAGEEVVEATAPAVRVMWRIAGVEDFEWRHFAIQFVDAVAAVDGLFYRRLEGGKIIDSCRKAIEDGLHIPWSLINDSNVNLRGSSIEILGDAAPSDAIVPFLLKILREESDPILRADASAALVSSLIRSEREGEAEEARKFAERFLLEGDSLVRLKVAQLLAVTCPSWIIESDLDSIINSAYREVVETGLYRSEYA</sequence>
<name>A0A7W7VN49_9ACTN</name>
<accession>A0A7W7VN49</accession>
<protein>
    <recommendedName>
        <fullName evidence="3">HEAT repeat domain-containing protein</fullName>
    </recommendedName>
</protein>
<evidence type="ECO:0000313" key="1">
    <source>
        <dbReference type="EMBL" id="MBB4916467.1"/>
    </source>
</evidence>
<keyword evidence="2" id="KW-1185">Reference proteome</keyword>
<dbReference type="RefSeq" id="WP_184715865.1">
    <property type="nucleotide sequence ID" value="NZ_JACHJP010000003.1"/>
</dbReference>
<gene>
    <name evidence="1" type="ORF">FHS44_003555</name>
</gene>